<feature type="region of interest" description="Disordered" evidence="1">
    <location>
        <begin position="290"/>
        <end position="316"/>
    </location>
</feature>
<reference evidence="2" key="1">
    <citation type="journal article" date="2023" name="Mol. Phylogenet. Evol.">
        <title>Genome-scale phylogeny and comparative genomics of the fungal order Sordariales.</title>
        <authorList>
            <person name="Hensen N."/>
            <person name="Bonometti L."/>
            <person name="Westerberg I."/>
            <person name="Brannstrom I.O."/>
            <person name="Guillou S."/>
            <person name="Cros-Aarteil S."/>
            <person name="Calhoun S."/>
            <person name="Haridas S."/>
            <person name="Kuo A."/>
            <person name="Mondo S."/>
            <person name="Pangilinan J."/>
            <person name="Riley R."/>
            <person name="LaButti K."/>
            <person name="Andreopoulos B."/>
            <person name="Lipzen A."/>
            <person name="Chen C."/>
            <person name="Yan M."/>
            <person name="Daum C."/>
            <person name="Ng V."/>
            <person name="Clum A."/>
            <person name="Steindorff A."/>
            <person name="Ohm R.A."/>
            <person name="Martin F."/>
            <person name="Silar P."/>
            <person name="Natvig D.O."/>
            <person name="Lalanne C."/>
            <person name="Gautier V."/>
            <person name="Ament-Velasquez S.L."/>
            <person name="Kruys A."/>
            <person name="Hutchinson M.I."/>
            <person name="Powell A.J."/>
            <person name="Barry K."/>
            <person name="Miller A.N."/>
            <person name="Grigoriev I.V."/>
            <person name="Debuchy R."/>
            <person name="Gladieux P."/>
            <person name="Hiltunen Thoren M."/>
            <person name="Johannesson H."/>
        </authorList>
    </citation>
    <scope>NUCLEOTIDE SEQUENCE</scope>
    <source>
        <strain evidence="2">CBS 333.67</strain>
    </source>
</reference>
<feature type="compositionally biased region" description="Basic and acidic residues" evidence="1">
    <location>
        <begin position="197"/>
        <end position="206"/>
    </location>
</feature>
<accession>A0AAJ0M320</accession>
<evidence type="ECO:0000256" key="1">
    <source>
        <dbReference type="SAM" id="MobiDB-lite"/>
    </source>
</evidence>
<reference evidence="2" key="2">
    <citation type="submission" date="2023-06" db="EMBL/GenBank/DDBJ databases">
        <authorList>
            <consortium name="Lawrence Berkeley National Laboratory"/>
            <person name="Mondo S.J."/>
            <person name="Hensen N."/>
            <person name="Bonometti L."/>
            <person name="Westerberg I."/>
            <person name="Brannstrom I.O."/>
            <person name="Guillou S."/>
            <person name="Cros-Aarteil S."/>
            <person name="Calhoun S."/>
            <person name="Haridas S."/>
            <person name="Kuo A."/>
            <person name="Pangilinan J."/>
            <person name="Riley R."/>
            <person name="Labutti K."/>
            <person name="Andreopoulos B."/>
            <person name="Lipzen A."/>
            <person name="Chen C."/>
            <person name="Yanf M."/>
            <person name="Daum C."/>
            <person name="Ng V."/>
            <person name="Clum A."/>
            <person name="Steindorff A."/>
            <person name="Ohm R."/>
            <person name="Martin F."/>
            <person name="Silar P."/>
            <person name="Natvig D."/>
            <person name="Lalanne C."/>
            <person name="Gautier V."/>
            <person name="Ament-Velasquez S.L."/>
            <person name="Kruys A."/>
            <person name="Hutchinson M.I."/>
            <person name="Powell A.J."/>
            <person name="Barry K."/>
            <person name="Miller A.N."/>
            <person name="Grigoriev I.V."/>
            <person name="Debuchy R."/>
            <person name="Gladieux P."/>
            <person name="Thoren M.H."/>
            <person name="Johannesson H."/>
        </authorList>
    </citation>
    <scope>NUCLEOTIDE SEQUENCE</scope>
    <source>
        <strain evidence="2">CBS 333.67</strain>
    </source>
</reference>
<feature type="region of interest" description="Disordered" evidence="1">
    <location>
        <begin position="197"/>
        <end position="226"/>
    </location>
</feature>
<dbReference type="PANTHER" id="PTHR12069:SF0">
    <property type="entry name" value="DNA-DIRECTED RNA POLYMERASE III SUBUNIT RPC5"/>
    <property type="match status" value="1"/>
</dbReference>
<dbReference type="RefSeq" id="XP_062723011.1">
    <property type="nucleotide sequence ID" value="XM_062862187.1"/>
</dbReference>
<keyword evidence="2" id="KW-0240">DNA-directed RNA polymerase</keyword>
<feature type="region of interest" description="Disordered" evidence="1">
    <location>
        <begin position="117"/>
        <end position="137"/>
    </location>
</feature>
<dbReference type="EMBL" id="JAUDZG010000003">
    <property type="protein sequence ID" value="KAK3307231.1"/>
    <property type="molecule type" value="Genomic_DNA"/>
</dbReference>
<sequence length="424" mass="44339">MSSTDRPLAVPTDEDDPVVASYSVFIKPPLPEHRKLVVFEHVTKTSQDPAQIRVPRIAELRVKPSTGMYEVDVPIDTADAYDRNKGIAWGIALQKSMEAKKGGSLGLAGGFNIVPTPTTAGRGRRGGGGGNDDDELPLGWAEAARQDKVLRTQTFGGARSAQEANTRHMIGVFQGKNLHLTPVSSVVHLRPVPHHLDAATEQDRLSRGGSGSAASGATAEKAAGSAGRAIHMTIKSAMDADGGVATETIADRLRNVQTETWQRMEWVHDEAEMAWEAYNECLLLRTGSSNNKADDGGGGDDVDAEVGGGDTGKGKGKEVLAATEAGAPSNDDSSAADLVDKVARLKTEWAEQELLQAMSGTALGGEGQQAGSRGTGNGKEAAARAMEELEARRPGRAGRGSAASSATRIGKGRATNTAGAMEID</sequence>
<feature type="compositionally biased region" description="Gly residues" evidence="1">
    <location>
        <begin position="362"/>
        <end position="377"/>
    </location>
</feature>
<feature type="compositionally biased region" description="Basic and acidic residues" evidence="1">
    <location>
        <begin position="381"/>
        <end position="393"/>
    </location>
</feature>
<keyword evidence="3" id="KW-1185">Reference proteome</keyword>
<keyword evidence="2" id="KW-0804">Transcription</keyword>
<dbReference type="InterPro" id="IPR006886">
    <property type="entry name" value="RNA_pol_III_Rpc5"/>
</dbReference>
<organism evidence="2 3">
    <name type="scientific">Chaetomium strumarium</name>
    <dbReference type="NCBI Taxonomy" id="1170767"/>
    <lineage>
        <taxon>Eukaryota</taxon>
        <taxon>Fungi</taxon>
        <taxon>Dikarya</taxon>
        <taxon>Ascomycota</taxon>
        <taxon>Pezizomycotina</taxon>
        <taxon>Sordariomycetes</taxon>
        <taxon>Sordariomycetidae</taxon>
        <taxon>Sordariales</taxon>
        <taxon>Chaetomiaceae</taxon>
        <taxon>Chaetomium</taxon>
    </lineage>
</organism>
<evidence type="ECO:0000313" key="2">
    <source>
        <dbReference type="EMBL" id="KAK3307231.1"/>
    </source>
</evidence>
<comment type="caution">
    <text evidence="2">The sequence shown here is derived from an EMBL/GenBank/DDBJ whole genome shotgun (WGS) entry which is preliminary data.</text>
</comment>
<dbReference type="GeneID" id="87881016"/>
<feature type="compositionally biased region" description="Low complexity" evidence="1">
    <location>
        <begin position="399"/>
        <end position="408"/>
    </location>
</feature>
<dbReference type="GO" id="GO:0042797">
    <property type="term" value="P:tRNA transcription by RNA polymerase III"/>
    <property type="evidence" value="ECO:0007669"/>
    <property type="project" value="TreeGrafter"/>
</dbReference>
<proteinExistence type="predicted"/>
<feature type="region of interest" description="Disordered" evidence="1">
    <location>
        <begin position="361"/>
        <end position="424"/>
    </location>
</feature>
<dbReference type="GO" id="GO:0005666">
    <property type="term" value="C:RNA polymerase III complex"/>
    <property type="evidence" value="ECO:0007669"/>
    <property type="project" value="TreeGrafter"/>
</dbReference>
<dbReference type="PANTHER" id="PTHR12069">
    <property type="entry name" value="DNA-DIRECTED RNA POLYMERASES III 80 KDA POLYPEPTIDE RNA POLYMERASE III SUBUNIT 5"/>
    <property type="match status" value="1"/>
</dbReference>
<protein>
    <submittedName>
        <fullName evidence="2">DNA-directed RNA polymerase-like protein</fullName>
    </submittedName>
</protein>
<evidence type="ECO:0000313" key="3">
    <source>
        <dbReference type="Proteomes" id="UP001273166"/>
    </source>
</evidence>
<feature type="compositionally biased region" description="Low complexity" evidence="1">
    <location>
        <begin position="212"/>
        <end position="226"/>
    </location>
</feature>
<dbReference type="Pfam" id="PF04801">
    <property type="entry name" value="RPC5"/>
    <property type="match status" value="2"/>
</dbReference>
<dbReference type="Proteomes" id="UP001273166">
    <property type="component" value="Unassembled WGS sequence"/>
</dbReference>
<name>A0AAJ0M320_9PEZI</name>
<gene>
    <name evidence="2" type="ORF">B0T15DRAFT_168048</name>
</gene>
<dbReference type="AlphaFoldDB" id="A0AAJ0M320"/>